<dbReference type="Proteomes" id="UP000319257">
    <property type="component" value="Unassembled WGS sequence"/>
</dbReference>
<accession>A0A507BD83</accession>
<keyword evidence="1" id="KW-0732">Signal</keyword>
<dbReference type="SUPFAM" id="SSF49870">
    <property type="entry name" value="Osmotin, thaumatin-like protein"/>
    <property type="match status" value="1"/>
</dbReference>
<keyword evidence="3" id="KW-1185">Reference proteome</keyword>
<evidence type="ECO:0000313" key="2">
    <source>
        <dbReference type="EMBL" id="TPX15369.1"/>
    </source>
</evidence>
<evidence type="ECO:0000313" key="3">
    <source>
        <dbReference type="Proteomes" id="UP000319257"/>
    </source>
</evidence>
<feature type="chain" id="PRO_5021222148" description="Thaumatin-like protein" evidence="1">
    <location>
        <begin position="19"/>
        <end position="272"/>
    </location>
</feature>
<dbReference type="EMBL" id="SKBQ01000022">
    <property type="protein sequence ID" value="TPX15369.1"/>
    <property type="molecule type" value="Genomic_DNA"/>
</dbReference>
<gene>
    <name evidence="2" type="ORF">E0L32_004646</name>
</gene>
<dbReference type="AlphaFoldDB" id="A0A507BD83"/>
<organism evidence="2 3">
    <name type="scientific">Thyridium curvatum</name>
    <dbReference type="NCBI Taxonomy" id="1093900"/>
    <lineage>
        <taxon>Eukaryota</taxon>
        <taxon>Fungi</taxon>
        <taxon>Dikarya</taxon>
        <taxon>Ascomycota</taxon>
        <taxon>Pezizomycotina</taxon>
        <taxon>Sordariomycetes</taxon>
        <taxon>Sordariomycetidae</taxon>
        <taxon>Thyridiales</taxon>
        <taxon>Thyridiaceae</taxon>
        <taxon>Thyridium</taxon>
    </lineage>
</organism>
<evidence type="ECO:0008006" key="4">
    <source>
        <dbReference type="Google" id="ProtNLM"/>
    </source>
</evidence>
<dbReference type="RefSeq" id="XP_030997080.1">
    <property type="nucleotide sequence ID" value="XM_031139079.1"/>
</dbReference>
<dbReference type="GeneID" id="41972093"/>
<evidence type="ECO:0000256" key="1">
    <source>
        <dbReference type="SAM" id="SignalP"/>
    </source>
</evidence>
<name>A0A507BD83_9PEZI</name>
<comment type="caution">
    <text evidence="2">The sequence shown here is derived from an EMBL/GenBank/DDBJ whole genome shotgun (WGS) entry which is preliminary data.</text>
</comment>
<dbReference type="InterPro" id="IPR037176">
    <property type="entry name" value="Osmotin/thaumatin-like_sf"/>
</dbReference>
<dbReference type="OrthoDB" id="430315at2759"/>
<feature type="signal peptide" evidence="1">
    <location>
        <begin position="1"/>
        <end position="18"/>
    </location>
</feature>
<reference evidence="2 3" key="1">
    <citation type="submission" date="2019-06" db="EMBL/GenBank/DDBJ databases">
        <title>Draft genome sequence of the filamentous fungus Phialemoniopsis curvata isolated from diesel fuel.</title>
        <authorList>
            <person name="Varaljay V.A."/>
            <person name="Lyon W.J."/>
            <person name="Crouch A.L."/>
            <person name="Drake C.E."/>
            <person name="Hollomon J.M."/>
            <person name="Nadeau L.J."/>
            <person name="Nunn H.S."/>
            <person name="Stevenson B.S."/>
            <person name="Bojanowski C.L."/>
            <person name="Crookes-Goodson W.J."/>
        </authorList>
    </citation>
    <scope>NUCLEOTIDE SEQUENCE [LARGE SCALE GENOMIC DNA]</scope>
    <source>
        <strain evidence="2 3">D216</strain>
    </source>
</reference>
<dbReference type="InParanoid" id="A0A507BD83"/>
<sequence>MKPRSGTTFLMFTTLAKATWLVNTSSADRELVAIAHTTRITRSPAMIREDSTPNPTVKPPPEYLTIAIVNRQTVPISTSHASNIGGPSPVWGDNGPGTIASGVAAAVVVPTGWAGNVAIFNAGTNGSSPAPLTNSSLIEASFVVPEGYGTAVADVDVSFVNGFSSPITCACSGVVVTGCSHDLWDLAACPDDDNNNGACANPLRPYLNATTATHFFAPCQGAAYTFPHDDGANSFAECQSGEITCCVGKDCPSNSKQIHDPQGRRLLRRVNG</sequence>
<protein>
    <recommendedName>
        <fullName evidence="4">Thaumatin-like protein</fullName>
    </recommendedName>
</protein>
<proteinExistence type="predicted"/>